<dbReference type="Gene3D" id="1.10.3720.10">
    <property type="entry name" value="MetI-like"/>
    <property type="match status" value="1"/>
</dbReference>
<reference evidence="9" key="1">
    <citation type="submission" date="2019-11" db="EMBL/GenBank/DDBJ databases">
        <authorList>
            <person name="Feng L."/>
        </authorList>
    </citation>
    <scope>NUCLEOTIDE SEQUENCE</scope>
    <source>
        <strain evidence="9">AundefinedLFYP135</strain>
    </source>
</reference>
<feature type="domain" description="ABC transmembrane type-1" evidence="8">
    <location>
        <begin position="87"/>
        <end position="299"/>
    </location>
</feature>
<accession>A0A6N2SH59</accession>
<dbReference type="Pfam" id="PF00528">
    <property type="entry name" value="BPD_transp_1"/>
    <property type="match status" value="1"/>
</dbReference>
<name>A0A6N2SH59_9FIRM</name>
<keyword evidence="6 7" id="KW-0472">Membrane</keyword>
<evidence type="ECO:0000313" key="9">
    <source>
        <dbReference type="EMBL" id="VYS90975.1"/>
    </source>
</evidence>
<keyword evidence="4 7" id="KW-0812">Transmembrane</keyword>
<gene>
    <name evidence="9" type="primary">ugpA_1</name>
    <name evidence="9" type="ORF">AULFYP135_00870</name>
</gene>
<dbReference type="InterPro" id="IPR035906">
    <property type="entry name" value="MetI-like_sf"/>
</dbReference>
<feature type="transmembrane region" description="Helical" evidence="7">
    <location>
        <begin position="28"/>
        <end position="54"/>
    </location>
</feature>
<evidence type="ECO:0000256" key="7">
    <source>
        <dbReference type="RuleBase" id="RU363032"/>
    </source>
</evidence>
<comment type="similarity">
    <text evidence="7">Belongs to the binding-protein-dependent transport system permease family.</text>
</comment>
<evidence type="ECO:0000256" key="2">
    <source>
        <dbReference type="ARBA" id="ARBA00022448"/>
    </source>
</evidence>
<organism evidence="9">
    <name type="scientific">uncultured Anaerotruncus sp</name>
    <dbReference type="NCBI Taxonomy" id="905011"/>
    <lineage>
        <taxon>Bacteria</taxon>
        <taxon>Bacillati</taxon>
        <taxon>Bacillota</taxon>
        <taxon>Clostridia</taxon>
        <taxon>Eubacteriales</taxon>
        <taxon>Oscillospiraceae</taxon>
        <taxon>Anaerotruncus</taxon>
        <taxon>environmental samples</taxon>
    </lineage>
</organism>
<keyword evidence="5 7" id="KW-1133">Transmembrane helix</keyword>
<sequence>MLKTEAILPAAQVRETAKGKPKHIFSRALPYLMVAPSLTIFSVFVLYPIFYMIYLSFFKWNMIGPKTFIGLKNFTDMFADPEFWQVLGNSFQYMFFTVVLSVGLALPLAVYLKANTRVNRFLQGVVFTPYVVSLVSISFVWMWLMDSDYGLLNYLLELLHLPAVGWLNDPDVAMYSLITVSVWKSLGYNAMILLSGMQSIPPYLYEAANLDKSSGMTTFFKITLPMLSPTLFFLTLMNMISSFKVFETVNIMTSGGPMNSTNTLVYDIYLYGFSYYKIGYASAMGVVLMIIIGICTIFYFRSLSRRVHYR</sequence>
<dbReference type="SUPFAM" id="SSF161098">
    <property type="entry name" value="MetI-like"/>
    <property type="match status" value="1"/>
</dbReference>
<comment type="subcellular location">
    <subcellularLocation>
        <location evidence="1 7">Cell membrane</location>
        <topology evidence="1 7">Multi-pass membrane protein</topology>
    </subcellularLocation>
</comment>
<dbReference type="InterPro" id="IPR051393">
    <property type="entry name" value="ABC_transporter_permease"/>
</dbReference>
<evidence type="ECO:0000256" key="4">
    <source>
        <dbReference type="ARBA" id="ARBA00022692"/>
    </source>
</evidence>
<feature type="transmembrane region" description="Helical" evidence="7">
    <location>
        <begin position="172"/>
        <end position="197"/>
    </location>
</feature>
<evidence type="ECO:0000256" key="1">
    <source>
        <dbReference type="ARBA" id="ARBA00004651"/>
    </source>
</evidence>
<dbReference type="EMBL" id="CACRSL010000003">
    <property type="protein sequence ID" value="VYS90975.1"/>
    <property type="molecule type" value="Genomic_DNA"/>
</dbReference>
<dbReference type="CDD" id="cd06261">
    <property type="entry name" value="TM_PBP2"/>
    <property type="match status" value="1"/>
</dbReference>
<dbReference type="AlphaFoldDB" id="A0A6N2SH59"/>
<evidence type="ECO:0000259" key="8">
    <source>
        <dbReference type="PROSITE" id="PS50928"/>
    </source>
</evidence>
<dbReference type="PANTHER" id="PTHR30193">
    <property type="entry name" value="ABC TRANSPORTER PERMEASE PROTEIN"/>
    <property type="match status" value="1"/>
</dbReference>
<evidence type="ECO:0000256" key="5">
    <source>
        <dbReference type="ARBA" id="ARBA00022989"/>
    </source>
</evidence>
<dbReference type="GO" id="GO:0055085">
    <property type="term" value="P:transmembrane transport"/>
    <property type="evidence" value="ECO:0007669"/>
    <property type="project" value="InterPro"/>
</dbReference>
<feature type="transmembrane region" description="Helical" evidence="7">
    <location>
        <begin position="218"/>
        <end position="240"/>
    </location>
</feature>
<dbReference type="PANTHER" id="PTHR30193:SF37">
    <property type="entry name" value="INNER MEMBRANE ABC TRANSPORTER PERMEASE PROTEIN YCJO"/>
    <property type="match status" value="1"/>
</dbReference>
<protein>
    <submittedName>
        <fullName evidence="9">sn-glycerol-3-phosphate transport system permease protein UgpA</fullName>
    </submittedName>
</protein>
<feature type="transmembrane region" description="Helical" evidence="7">
    <location>
        <begin position="124"/>
        <end position="144"/>
    </location>
</feature>
<feature type="transmembrane region" description="Helical" evidence="7">
    <location>
        <begin position="278"/>
        <end position="300"/>
    </location>
</feature>
<evidence type="ECO:0000256" key="6">
    <source>
        <dbReference type="ARBA" id="ARBA00023136"/>
    </source>
</evidence>
<evidence type="ECO:0000256" key="3">
    <source>
        <dbReference type="ARBA" id="ARBA00022475"/>
    </source>
</evidence>
<keyword evidence="3" id="KW-1003">Cell membrane</keyword>
<keyword evidence="2 7" id="KW-0813">Transport</keyword>
<feature type="transmembrane region" description="Helical" evidence="7">
    <location>
        <begin position="91"/>
        <end position="112"/>
    </location>
</feature>
<dbReference type="InterPro" id="IPR000515">
    <property type="entry name" value="MetI-like"/>
</dbReference>
<dbReference type="GO" id="GO:0005886">
    <property type="term" value="C:plasma membrane"/>
    <property type="evidence" value="ECO:0007669"/>
    <property type="project" value="UniProtKB-SubCell"/>
</dbReference>
<proteinExistence type="inferred from homology"/>
<dbReference type="PROSITE" id="PS50928">
    <property type="entry name" value="ABC_TM1"/>
    <property type="match status" value="1"/>
</dbReference>